<name>A0ABU9EDY3_9BACT</name>
<dbReference type="PROSITE" id="PS51257">
    <property type="entry name" value="PROKAR_LIPOPROTEIN"/>
    <property type="match status" value="1"/>
</dbReference>
<keyword evidence="3" id="KW-1185">Reference proteome</keyword>
<reference evidence="2 3" key="1">
    <citation type="submission" date="2024-02" db="EMBL/GenBank/DDBJ databases">
        <title>A novel Gemmatimonadota bacterium.</title>
        <authorList>
            <person name="Du Z.-J."/>
            <person name="Ye Y.-Q."/>
        </authorList>
    </citation>
    <scope>NUCLEOTIDE SEQUENCE [LARGE SCALE GENOMIC DNA]</scope>
    <source>
        <strain evidence="2 3">DH-20</strain>
    </source>
</reference>
<dbReference type="SUPFAM" id="SSF63829">
    <property type="entry name" value="Calcium-dependent phosphotriesterase"/>
    <property type="match status" value="1"/>
</dbReference>
<dbReference type="Proteomes" id="UP001484239">
    <property type="component" value="Unassembled WGS sequence"/>
</dbReference>
<evidence type="ECO:0000313" key="3">
    <source>
        <dbReference type="Proteomes" id="UP001484239"/>
    </source>
</evidence>
<accession>A0ABU9EDY3</accession>
<protein>
    <recommendedName>
        <fullName evidence="4">6-bladed beta-propeller</fullName>
    </recommendedName>
</protein>
<comment type="caution">
    <text evidence="2">The sequence shown here is derived from an EMBL/GenBank/DDBJ whole genome shotgun (WGS) entry which is preliminary data.</text>
</comment>
<dbReference type="Gene3D" id="2.120.10.30">
    <property type="entry name" value="TolB, C-terminal domain"/>
    <property type="match status" value="1"/>
</dbReference>
<feature type="signal peptide" evidence="1">
    <location>
        <begin position="1"/>
        <end position="27"/>
    </location>
</feature>
<proteinExistence type="predicted"/>
<evidence type="ECO:0000256" key="1">
    <source>
        <dbReference type="SAM" id="SignalP"/>
    </source>
</evidence>
<evidence type="ECO:0008006" key="4">
    <source>
        <dbReference type="Google" id="ProtNLM"/>
    </source>
</evidence>
<dbReference type="InterPro" id="IPR011042">
    <property type="entry name" value="6-blade_b-propeller_TolB-like"/>
</dbReference>
<keyword evidence="1" id="KW-0732">Signal</keyword>
<evidence type="ECO:0000313" key="2">
    <source>
        <dbReference type="EMBL" id="MEK9502342.1"/>
    </source>
</evidence>
<sequence>MRRTSPMTLVACRRFAALMSIVASAGACDGDPASEATETSHRDSAGIEIVSIAVDAPGAVWMRPDTANGLRIGTLDGPEPTRFGEVLGLVTRADGGVIVADVQTRELRAFDAAGTHLWTAGGIGDGPGEFAGIGAVGPFRGDSVVVFDNRADRLTFVGVDGVIGRSAPLEWPNRPFGFTSARDGALLARIFHFPDAGNLPGEGDDGAFRRDSVNFRWATPEADTGPALPGPIPDMEALVRVEGQEGMINVMALPSPWSRYAYATAAPGGAWVAVSDRFELLGYDLAGNLVRIVRAPGFDLTFTNDIVADTRDALLADAADTPAARRQVENRIELTPRPTTLPAFSALQVDAAGRLWVLSWHPGDAPPERAWVFESDGTFLGRVDLPLGVRLHAADVDAIWGVELDELDVPSVVRYPLISPE</sequence>
<gene>
    <name evidence="2" type="ORF">WI372_15215</name>
</gene>
<feature type="chain" id="PRO_5047496540" description="6-bladed beta-propeller" evidence="1">
    <location>
        <begin position="28"/>
        <end position="421"/>
    </location>
</feature>
<dbReference type="RefSeq" id="WP_405274308.1">
    <property type="nucleotide sequence ID" value="NZ_JBBHLI010000010.1"/>
</dbReference>
<dbReference type="EMBL" id="JBBHLI010000010">
    <property type="protein sequence ID" value="MEK9502342.1"/>
    <property type="molecule type" value="Genomic_DNA"/>
</dbReference>
<organism evidence="2 3">
    <name type="scientific">Gaopeijia maritima</name>
    <dbReference type="NCBI Taxonomy" id="3119007"/>
    <lineage>
        <taxon>Bacteria</taxon>
        <taxon>Pseudomonadati</taxon>
        <taxon>Gemmatimonadota</taxon>
        <taxon>Longimicrobiia</taxon>
        <taxon>Gaopeijiales</taxon>
        <taxon>Gaopeijiaceae</taxon>
        <taxon>Gaopeijia</taxon>
    </lineage>
</organism>